<dbReference type="AlphaFoldDB" id="A0A9P7A7Y7"/>
<feature type="compositionally biased region" description="Polar residues" evidence="1">
    <location>
        <begin position="323"/>
        <end position="334"/>
    </location>
</feature>
<proteinExistence type="predicted"/>
<sequence length="350" mass="38531">MSSDSFNPPPPSYELSQQGHDRKIVEKKFQELVLSKIPIHDVEEERDEDDSKDSKEPEEQKQKQPSSLFQTSVQPLHIQKRTLRGARPLPPSPADAQYSRSKPAVIHPVGPLKEEPEHQDYQEVLSPPPPFTTVGPSLEGPPYEYSMYRASGSASQPPPNRTSFNPPPVRRGQHRPSSSYSPAEPRTEISCRRISHGSYLEPPSSKHLAPPRKSSNARLNFNPSIAYATSSNAMYNPWENASDSTAVNPASLYSSAVSSYLHPASAVNPGPRSSYIGAKSRFSTPPRPSTSYESLTPASSSGSPALQFHSPYIPAYSASQQSLPQYAQSKSNQGGHVRWASEVDLKDKYP</sequence>
<evidence type="ECO:0000313" key="3">
    <source>
        <dbReference type="Proteomes" id="UP000714275"/>
    </source>
</evidence>
<feature type="region of interest" description="Disordered" evidence="1">
    <location>
        <begin position="1"/>
        <end position="220"/>
    </location>
</feature>
<feature type="compositionally biased region" description="Basic and acidic residues" evidence="1">
    <location>
        <begin position="19"/>
        <end position="30"/>
    </location>
</feature>
<comment type="caution">
    <text evidence="2">The sequence shown here is derived from an EMBL/GenBank/DDBJ whole genome shotgun (WGS) entry which is preliminary data.</text>
</comment>
<keyword evidence="3" id="KW-1185">Reference proteome</keyword>
<feature type="compositionally biased region" description="Pro residues" evidence="1">
    <location>
        <begin position="156"/>
        <end position="169"/>
    </location>
</feature>
<gene>
    <name evidence="2" type="ORF">EV702DRAFT_1061192</name>
</gene>
<dbReference type="Proteomes" id="UP000714275">
    <property type="component" value="Unassembled WGS sequence"/>
</dbReference>
<organism evidence="2 3">
    <name type="scientific">Suillus placidus</name>
    <dbReference type="NCBI Taxonomy" id="48579"/>
    <lineage>
        <taxon>Eukaryota</taxon>
        <taxon>Fungi</taxon>
        <taxon>Dikarya</taxon>
        <taxon>Basidiomycota</taxon>
        <taxon>Agaricomycotina</taxon>
        <taxon>Agaricomycetes</taxon>
        <taxon>Agaricomycetidae</taxon>
        <taxon>Boletales</taxon>
        <taxon>Suillineae</taxon>
        <taxon>Suillaceae</taxon>
        <taxon>Suillus</taxon>
    </lineage>
</organism>
<dbReference type="OrthoDB" id="2797886at2759"/>
<protein>
    <submittedName>
        <fullName evidence="2">Uncharacterized protein</fullName>
    </submittedName>
</protein>
<feature type="compositionally biased region" description="Basic and acidic residues" evidence="1">
    <location>
        <begin position="112"/>
        <end position="121"/>
    </location>
</feature>
<accession>A0A9P7A7Y7</accession>
<dbReference type="EMBL" id="JABBWD010000002">
    <property type="protein sequence ID" value="KAG1783305.1"/>
    <property type="molecule type" value="Genomic_DNA"/>
</dbReference>
<feature type="compositionally biased region" description="Polar residues" evidence="1">
    <location>
        <begin position="292"/>
        <end position="304"/>
    </location>
</feature>
<feature type="compositionally biased region" description="Basic and acidic residues" evidence="1">
    <location>
        <begin position="52"/>
        <end position="62"/>
    </location>
</feature>
<evidence type="ECO:0000256" key="1">
    <source>
        <dbReference type="SAM" id="MobiDB-lite"/>
    </source>
</evidence>
<feature type="region of interest" description="Disordered" evidence="1">
    <location>
        <begin position="323"/>
        <end position="350"/>
    </location>
</feature>
<feature type="region of interest" description="Disordered" evidence="1">
    <location>
        <begin position="263"/>
        <end position="306"/>
    </location>
</feature>
<reference evidence="2" key="1">
    <citation type="journal article" date="2020" name="New Phytol.">
        <title>Comparative genomics reveals dynamic genome evolution in host specialist ectomycorrhizal fungi.</title>
        <authorList>
            <person name="Lofgren L.A."/>
            <person name="Nguyen N.H."/>
            <person name="Vilgalys R."/>
            <person name="Ruytinx J."/>
            <person name="Liao H.L."/>
            <person name="Branco S."/>
            <person name="Kuo A."/>
            <person name="LaButti K."/>
            <person name="Lipzen A."/>
            <person name="Andreopoulos W."/>
            <person name="Pangilinan J."/>
            <person name="Riley R."/>
            <person name="Hundley H."/>
            <person name="Na H."/>
            <person name="Barry K."/>
            <person name="Grigoriev I.V."/>
            <person name="Stajich J.E."/>
            <person name="Kennedy P.G."/>
        </authorList>
    </citation>
    <scope>NUCLEOTIDE SEQUENCE</scope>
    <source>
        <strain evidence="2">DOB743</strain>
    </source>
</reference>
<evidence type="ECO:0000313" key="2">
    <source>
        <dbReference type="EMBL" id="KAG1783305.1"/>
    </source>
</evidence>
<feature type="compositionally biased region" description="Basic and acidic residues" evidence="1">
    <location>
        <begin position="339"/>
        <end position="350"/>
    </location>
</feature>
<name>A0A9P7A7Y7_9AGAM</name>